<sequence length="410" mass="46474">MSQSDFSGVLEREQMGTGQNITFQVDDLMDKLKLLNYDRLLVRELKIKPPNRMYFAKSTNPGEQFFMFTSICAWLMRKLGHQFEQPQEFDDPSATIARIIKILQEMDIPTDFPSNKLIQGAGPICVFILDSLATQALKVAKVHLKRPETVQEEDTVTEMIENDSEIILEKVEEEQNALMAASEDSDEENNLLNLNLTGSATKNRDATTAGFNLKNYRADSIAATENWRLELERVMPQLKIVVKSDPRDWRAHLEQMKTYRSTIDQASMDTDAQLKKLQAGIGHVMEKIESREKHLNAELQPLIGQYRSHSVELKHLTAAIEEVDAEKATKERELAGILSEIETVKMQMEQRGTSIASDGSPLINIKKAIVKIREEILQMDLKIGVLDHSLTQEIINHNAQIAELTPMTTV</sequence>
<feature type="coiled-coil region" evidence="5">
    <location>
        <begin position="313"/>
        <end position="340"/>
    </location>
</feature>
<evidence type="ECO:0000256" key="2">
    <source>
        <dbReference type="ARBA" id="ARBA00009415"/>
    </source>
</evidence>
<proteinExistence type="inferred from homology"/>
<dbReference type="GO" id="GO:1905515">
    <property type="term" value="P:non-motile cilium assembly"/>
    <property type="evidence" value="ECO:0007669"/>
    <property type="project" value="TreeGrafter"/>
</dbReference>
<dbReference type="GO" id="GO:0005815">
    <property type="term" value="C:microtubule organizing center"/>
    <property type="evidence" value="ECO:0007669"/>
    <property type="project" value="TreeGrafter"/>
</dbReference>
<evidence type="ECO:0000256" key="1">
    <source>
        <dbReference type="ARBA" id="ARBA00004138"/>
    </source>
</evidence>
<keyword evidence="4" id="KW-0966">Cell projection</keyword>
<reference evidence="6" key="1">
    <citation type="journal article" date="2020" name="BMC">
        <title>Leishmania infection induces a limited differential gene expression in the sand fly midgut.</title>
        <authorList>
            <person name="Coutinho-Abreu I.V."/>
            <person name="Serafim T.D."/>
            <person name="Meneses C."/>
            <person name="Kamhawi S."/>
            <person name="Oliveira F."/>
            <person name="Valenzuela J.G."/>
        </authorList>
    </citation>
    <scope>NUCLEOTIDE SEQUENCE</scope>
    <source>
        <strain evidence="6">Jacobina</strain>
        <tissue evidence="6">Midgut</tissue>
    </source>
</reference>
<dbReference type="GeneID" id="129794714"/>
<dbReference type="GO" id="GO:0005929">
    <property type="term" value="C:cilium"/>
    <property type="evidence" value="ECO:0007669"/>
    <property type="project" value="UniProtKB-SubCell"/>
</dbReference>
<dbReference type="Pfam" id="PF10498">
    <property type="entry name" value="IFT57"/>
    <property type="match status" value="1"/>
</dbReference>
<protein>
    <submittedName>
        <fullName evidence="6">Putative huntingtin</fullName>
    </submittedName>
</protein>
<name>A0A7G3AJT8_LUTLO</name>
<dbReference type="VEuPathDB" id="VectorBase:LLONM1_003598"/>
<dbReference type="PANTHER" id="PTHR16011">
    <property type="entry name" value="IFT57/HIPPI"/>
    <property type="match status" value="1"/>
</dbReference>
<evidence type="ECO:0000256" key="5">
    <source>
        <dbReference type="SAM" id="Coils"/>
    </source>
</evidence>
<keyword evidence="5" id="KW-0175">Coiled coil</keyword>
<comment type="similarity">
    <text evidence="2">Belongs to the IFT57 family.</text>
</comment>
<dbReference type="GO" id="GO:0005794">
    <property type="term" value="C:Golgi apparatus"/>
    <property type="evidence" value="ECO:0007669"/>
    <property type="project" value="TreeGrafter"/>
</dbReference>
<dbReference type="GO" id="GO:0042073">
    <property type="term" value="P:intraciliary transport"/>
    <property type="evidence" value="ECO:0007669"/>
    <property type="project" value="TreeGrafter"/>
</dbReference>
<dbReference type="GO" id="GO:0030992">
    <property type="term" value="C:intraciliary transport particle B"/>
    <property type="evidence" value="ECO:0007669"/>
    <property type="project" value="TreeGrafter"/>
</dbReference>
<dbReference type="EMBL" id="GITU01003842">
    <property type="protein sequence ID" value="MBC1172545.1"/>
    <property type="molecule type" value="Transcribed_RNA"/>
</dbReference>
<dbReference type="CTD" id="55081"/>
<organism evidence="6">
    <name type="scientific">Lutzomyia longipalpis</name>
    <name type="common">Sand fly</name>
    <dbReference type="NCBI Taxonomy" id="7200"/>
    <lineage>
        <taxon>Eukaryota</taxon>
        <taxon>Metazoa</taxon>
        <taxon>Ecdysozoa</taxon>
        <taxon>Arthropoda</taxon>
        <taxon>Hexapoda</taxon>
        <taxon>Insecta</taxon>
        <taxon>Pterygota</taxon>
        <taxon>Neoptera</taxon>
        <taxon>Endopterygota</taxon>
        <taxon>Diptera</taxon>
        <taxon>Nematocera</taxon>
        <taxon>Psychodoidea</taxon>
        <taxon>Psychodidae</taxon>
        <taxon>Lutzomyia</taxon>
        <taxon>Lutzomyia</taxon>
    </lineage>
</organism>
<dbReference type="AlphaFoldDB" id="A0A7G3AJT8"/>
<dbReference type="PANTHER" id="PTHR16011:SF0">
    <property type="entry name" value="INTRAFLAGELLAR TRANSPORT PROTEIN 57 HOMOLOG"/>
    <property type="match status" value="1"/>
</dbReference>
<evidence type="ECO:0000313" key="6">
    <source>
        <dbReference type="EMBL" id="MBC1172545.1"/>
    </source>
</evidence>
<dbReference type="RefSeq" id="XP_055691542.1">
    <property type="nucleotide sequence ID" value="XM_055835567.1"/>
</dbReference>
<evidence type="ECO:0000256" key="3">
    <source>
        <dbReference type="ARBA" id="ARBA00023069"/>
    </source>
</evidence>
<evidence type="ECO:0000256" key="4">
    <source>
        <dbReference type="ARBA" id="ARBA00023273"/>
    </source>
</evidence>
<keyword evidence="3" id="KW-0969">Cilium</keyword>
<dbReference type="InterPro" id="IPR019530">
    <property type="entry name" value="Intra-flagellar_transport_57"/>
</dbReference>
<accession>A0A7G3AJT8</accession>
<comment type="subcellular location">
    <subcellularLocation>
        <location evidence="1">Cell projection</location>
        <location evidence="1">Cilium</location>
    </subcellularLocation>
</comment>